<evidence type="ECO:0000256" key="1">
    <source>
        <dbReference type="ARBA" id="ARBA00022450"/>
    </source>
</evidence>
<dbReference type="Gene3D" id="2.30.38.10">
    <property type="entry name" value="Luciferase, Domain 3"/>
    <property type="match status" value="2"/>
</dbReference>
<proteinExistence type="predicted"/>
<keyword evidence="2" id="KW-0597">Phosphoprotein</keyword>
<dbReference type="Pfam" id="PF00550">
    <property type="entry name" value="PP-binding"/>
    <property type="match status" value="2"/>
</dbReference>
<dbReference type="InterPro" id="IPR029058">
    <property type="entry name" value="AB_hydrolase_fold"/>
</dbReference>
<dbReference type="Gene3D" id="3.40.50.980">
    <property type="match status" value="4"/>
</dbReference>
<dbReference type="InterPro" id="IPR010071">
    <property type="entry name" value="AA_adenyl_dom"/>
</dbReference>
<dbReference type="SUPFAM" id="SSF47336">
    <property type="entry name" value="ACP-like"/>
    <property type="match status" value="2"/>
</dbReference>
<dbReference type="Pfam" id="PF13193">
    <property type="entry name" value="AMP-binding_C"/>
    <property type="match status" value="2"/>
</dbReference>
<sequence>MSNITIQGFTCSPQQSLLWSSLRRPDAKAYVQGVVRIAGYDEGRVQAAFAQLERRHESLRTRFALLPGMRDPLQVIVEDGGAWSDGADLRDHADAAARLQELCREEAGKPFDFEHGPLLRAACVRSGEDALTLVVTASPLVVDRGSIVRIAGELATILAGTADAGEDGYQYADYASWRNSLLESEEHAAARSFWEAAAAYQASHGGDQAPVDTGQVSVAFDASVAQRLAGIAQTSGASLSEALLCAWLTYCGRLDGASSARVESSFDGRTHAELERAIGPFEQRLPVDLEWRDSDVFGEALRKLMGVVDGIRAHQDYAGPDVGAGNAYAVRGFDFLDLGTGAAAGRVQVAHVARQGAPRKLSLQVERSAAGEYALVLQFDRGRWSVEEAQRIADGLTAYLADIAQQPDLALDRLRIVTEGEKTRLLEFFNQTATVYPGSELFHRLFEQQARDTPHNTAVVYGRDSLSYAELDARAERLAQALCAQDGVAAGKDHVAVLLRRTPELLVAVLGVMKAGRAYVPLDPEHPTPRFQALLADLSLPPVITEAALAERVPPGVAVLRIDQLDATGSQPQTPPQAETANEDGERVAYVLFTSGSTGRPKGVAIPHRALSNYVKWSAATYGLASGQGALVHTSIAFDLTITSLLAPLTVGQRVVLLPEDDGVAALARALQPGSDYSLVKITPSHLKTLRGLMAPGTLDNSIRVLVIGGEALEAAMLEDIRSHAPTMRVFNEYGPTEATVGCSAWELGPADQHGAVPIGHPIANTALYVLDRHGQPVPIGTPGELHVGGKGIAIGYTGADQLEGFRANPWGPGLSYKTGDFVRRREDGALVFLGRVDEEIKVNGVRIQPSEIEAALSQHPAVAEAFVVAYTNAGGERRLVAYIVARPGQSVHPQALRDWLAQRLPIAMTPSSFITVAAIPVNRNGKRDASALPPPENAVMTLAPYVEPRNEEERVLQNIFARIFESERIGIDDNYFVLGGDSLRSVQVSALAQKMGLMVSVAQIHRSPTIRELAAKVRVGDPLLESAPNTVPFSLISAQDRAAMSDDIEDAYPLNLLQEGMIYHREFAAKSAVYHAMCSYRIRAPFDLDLMRKVIQELVERHPLLRTSFDLSTYSRPLQLIHKTFELPFRFDDLRGQSPQSQDETVDQWMEQEKQTGFDLDGYPLIRYQVHLLEDGVFQLGYSFHHEIIDGWSDAFMVTELLTHYLSTVFGQPYEAPLPTTTFREAIALEQVALKTERFREFWLKYLDDAQLMNLPRLIGRLKADKGARKIIKFEIPISQQLSDSVKALAEKFGVPLKTLLLAVHLRVMSVFGGGKDVLSYTVGNGRPENSEGHGVIGLFVNSLAFRLPMPGGTWEELAQSVLKREQELLPYRRYPMAELKRQAGNEPLSETLFFYNHYHVADVLQRWSDAELLGLKVYGESTFPYCINAYLAPVTKLLGMRVEYDSLQYTAELMEVIGQCYLSVLDSMVAAPNGRYDEDPFISDADLRKLTHDWSATPEVPTDCQGIHRLIEAVARATPDRVAVTQGEEHLSYGALNRKANQLARHLRESGVRPGDLVPLCLNRSVWMPVAILGVLKAGAAYVPIDPSNPKDRIELALQDIASAILVTTSDLVEIAGLGGARPLLLDRESEALDALPGHNLALPDMGDRPAYVIYTSGSTGRPKGVQIPHRALINSTLARREFYLERVENFLLLSSYAFDSSVAGIFWTLVDGGRLVLQPESAGVDLTTVEDAVLDEQITHTLSIPSLYDALLQQHRDLGPLALKTVIMAGEACPAELYECHSRTLPKVAFFNEYGPTEATVWSTVSRGEATPLCPSVLIGKPVPGTQVLVLDAFGFPVPVGVAGELHIAGTGLADGYVQGQALTAERLVPNPYAATPGGRMYRSGDLVRWMADGRLDFLGRMDGQVKINGFRVETSEIESVLGKHPDVHRAVVQVRSEKDGAKRLVAYILADTRDEPALINELSQLARDKLPKYMLPAQYVRLETLPTTVSGKLDLKSLPEPPKERVGNVEIRLPRTTTEEVLAGIWSEVLGVPVVGIDQHFYELGGESLRAMRIMARMRSAFKVQLPINLLMTDDLNVERVAEVIEATLWSQAQQRNASDHVVGSV</sequence>
<dbReference type="RefSeq" id="WP_273664195.1">
    <property type="nucleotide sequence ID" value="NZ_CP168178.1"/>
</dbReference>
<dbReference type="SUPFAM" id="SSF52777">
    <property type="entry name" value="CoA-dependent acyltransferases"/>
    <property type="match status" value="4"/>
</dbReference>
<evidence type="ECO:0000256" key="2">
    <source>
        <dbReference type="ARBA" id="ARBA00022553"/>
    </source>
</evidence>
<dbReference type="InterPro" id="IPR023213">
    <property type="entry name" value="CAT-like_dom_sf"/>
</dbReference>
<dbReference type="InterPro" id="IPR001242">
    <property type="entry name" value="Condensation_dom"/>
</dbReference>
<organism evidence="4 5">
    <name type="scientific">Xanthomonas hortorum pv. hederae</name>
    <dbReference type="NCBI Taxonomy" id="453603"/>
    <lineage>
        <taxon>Bacteria</taxon>
        <taxon>Pseudomonadati</taxon>
        <taxon>Pseudomonadota</taxon>
        <taxon>Gammaproteobacteria</taxon>
        <taxon>Lysobacterales</taxon>
        <taxon>Lysobacteraceae</taxon>
        <taxon>Xanthomonas</taxon>
    </lineage>
</organism>
<dbReference type="InterPro" id="IPR036736">
    <property type="entry name" value="ACP-like_sf"/>
</dbReference>
<comment type="caution">
    <text evidence="4">The sequence shown here is derived from an EMBL/GenBank/DDBJ whole genome shotgun (WGS) entry which is preliminary data.</text>
</comment>
<dbReference type="GO" id="GO:0044550">
    <property type="term" value="P:secondary metabolite biosynthetic process"/>
    <property type="evidence" value="ECO:0007669"/>
    <property type="project" value="TreeGrafter"/>
</dbReference>
<evidence type="ECO:0000313" key="4">
    <source>
        <dbReference type="EMBL" id="MDC8638902.1"/>
    </source>
</evidence>
<dbReference type="SMART" id="SM00823">
    <property type="entry name" value="PKS_PP"/>
    <property type="match status" value="1"/>
</dbReference>
<dbReference type="Gene3D" id="3.30.559.10">
    <property type="entry name" value="Chloramphenicol acetyltransferase-like domain"/>
    <property type="match status" value="2"/>
</dbReference>
<dbReference type="Pfam" id="PF00501">
    <property type="entry name" value="AMP-binding"/>
    <property type="match status" value="2"/>
</dbReference>
<dbReference type="PANTHER" id="PTHR45527:SF1">
    <property type="entry name" value="FATTY ACID SYNTHASE"/>
    <property type="match status" value="1"/>
</dbReference>
<dbReference type="Gene3D" id="3.30.559.30">
    <property type="entry name" value="Nonribosomal peptide synthetase, condensation domain"/>
    <property type="match status" value="2"/>
</dbReference>
<dbReference type="InterPro" id="IPR025110">
    <property type="entry name" value="AMP-bd_C"/>
</dbReference>
<dbReference type="InterPro" id="IPR009081">
    <property type="entry name" value="PP-bd_ACP"/>
</dbReference>
<evidence type="ECO:0000259" key="3">
    <source>
        <dbReference type="PROSITE" id="PS50075"/>
    </source>
</evidence>
<dbReference type="Gene3D" id="3.40.50.1820">
    <property type="entry name" value="alpha/beta hydrolase"/>
    <property type="match status" value="1"/>
</dbReference>
<dbReference type="GO" id="GO:0003824">
    <property type="term" value="F:catalytic activity"/>
    <property type="evidence" value="ECO:0007669"/>
    <property type="project" value="InterPro"/>
</dbReference>
<feature type="domain" description="Carrier" evidence="3">
    <location>
        <begin position="948"/>
        <end position="1022"/>
    </location>
</feature>
<dbReference type="GO" id="GO:0043041">
    <property type="term" value="P:amino acid activation for nonribosomal peptide biosynthetic process"/>
    <property type="evidence" value="ECO:0007669"/>
    <property type="project" value="TreeGrafter"/>
</dbReference>
<feature type="domain" description="Carrier" evidence="3">
    <location>
        <begin position="2017"/>
        <end position="2093"/>
    </location>
</feature>
<dbReference type="Proteomes" id="UP001140230">
    <property type="component" value="Unassembled WGS sequence"/>
</dbReference>
<dbReference type="FunFam" id="3.40.50.12780:FF:000012">
    <property type="entry name" value="Non-ribosomal peptide synthetase"/>
    <property type="match status" value="1"/>
</dbReference>
<dbReference type="FunFam" id="3.40.50.980:FF:000001">
    <property type="entry name" value="Non-ribosomal peptide synthetase"/>
    <property type="match status" value="1"/>
</dbReference>
<dbReference type="Pfam" id="PF00668">
    <property type="entry name" value="Condensation"/>
    <property type="match status" value="2"/>
</dbReference>
<accession>A0A9X4BSQ4</accession>
<name>A0A9X4BSQ4_9XANT</name>
<dbReference type="GO" id="GO:0005737">
    <property type="term" value="C:cytoplasm"/>
    <property type="evidence" value="ECO:0007669"/>
    <property type="project" value="TreeGrafter"/>
</dbReference>
<dbReference type="PROSITE" id="PS50075">
    <property type="entry name" value="CARRIER"/>
    <property type="match status" value="2"/>
</dbReference>
<protein>
    <submittedName>
        <fullName evidence="4">Amino acid adenylation domain-containing protein</fullName>
    </submittedName>
</protein>
<dbReference type="Gene3D" id="1.10.1200.10">
    <property type="entry name" value="ACP-like"/>
    <property type="match status" value="1"/>
</dbReference>
<dbReference type="PROSITE" id="PS00455">
    <property type="entry name" value="AMP_BINDING"/>
    <property type="match status" value="2"/>
</dbReference>
<reference evidence="4" key="2">
    <citation type="submission" date="2022-08" db="EMBL/GenBank/DDBJ databases">
        <authorList>
            <person name="Iruegas-Bocardo F."/>
            <person name="Weisberg A.J."/>
            <person name="Riutta E.R."/>
            <person name="Kilday K."/>
            <person name="Bonkowski J.C."/>
            <person name="Creswell T."/>
            <person name="Daughtrey M.L."/>
            <person name="Rane K."/>
            <person name="Grunwald N.J."/>
            <person name="Chang J.H."/>
            <person name="Putnam M.L."/>
        </authorList>
    </citation>
    <scope>NUCLEOTIDE SEQUENCE</scope>
    <source>
        <strain evidence="4">22-338</strain>
    </source>
</reference>
<dbReference type="InterPro" id="IPR020806">
    <property type="entry name" value="PKS_PP-bd"/>
</dbReference>
<dbReference type="PANTHER" id="PTHR45527">
    <property type="entry name" value="NONRIBOSOMAL PEPTIDE SYNTHETASE"/>
    <property type="match status" value="1"/>
</dbReference>
<dbReference type="Gene3D" id="3.30.300.30">
    <property type="match status" value="2"/>
</dbReference>
<dbReference type="InterPro" id="IPR020845">
    <property type="entry name" value="AMP-binding_CS"/>
</dbReference>
<dbReference type="CDD" id="cd05930">
    <property type="entry name" value="A_NRPS"/>
    <property type="match status" value="2"/>
</dbReference>
<gene>
    <name evidence="4" type="ORF">NY667_14025</name>
</gene>
<dbReference type="NCBIfam" id="TIGR01733">
    <property type="entry name" value="AA-adenyl-dom"/>
    <property type="match status" value="2"/>
</dbReference>
<dbReference type="InterPro" id="IPR045851">
    <property type="entry name" value="AMP-bd_C_sf"/>
</dbReference>
<dbReference type="InterPro" id="IPR000873">
    <property type="entry name" value="AMP-dep_synth/lig_dom"/>
</dbReference>
<dbReference type="EMBL" id="JANWTP010000044">
    <property type="protein sequence ID" value="MDC8638902.1"/>
    <property type="molecule type" value="Genomic_DNA"/>
</dbReference>
<keyword evidence="1" id="KW-0596">Phosphopantetheine</keyword>
<dbReference type="SUPFAM" id="SSF56801">
    <property type="entry name" value="Acetyl-CoA synthetase-like"/>
    <property type="match status" value="2"/>
</dbReference>
<reference evidence="4" key="1">
    <citation type="journal article" date="2022" name="Phytopathology">
        <title>Whole genome sequencing-based tracing of a 2022 introduction and outbreak of Xanthomonas hortorum pv. pelargonii.</title>
        <authorList>
            <person name="Iruegas Bocardo F."/>
            <person name="Weisberg A.J."/>
            <person name="Riutta E.R."/>
            <person name="Kilday K.B."/>
            <person name="Bonkowski J.C."/>
            <person name="Creswell T.C."/>
            <person name="Daughtrey M."/>
            <person name="Rane K.K."/>
            <person name="Grunwald N.J."/>
            <person name="Chang J.H."/>
            <person name="Putnam M."/>
        </authorList>
    </citation>
    <scope>NUCLEOTIDE SEQUENCE</scope>
    <source>
        <strain evidence="4">22-338</strain>
    </source>
</reference>
<evidence type="ECO:0000313" key="5">
    <source>
        <dbReference type="Proteomes" id="UP001140230"/>
    </source>
</evidence>
<dbReference type="GO" id="GO:0031177">
    <property type="term" value="F:phosphopantetheine binding"/>
    <property type="evidence" value="ECO:0007669"/>
    <property type="project" value="InterPro"/>
</dbReference>
<dbReference type="NCBIfam" id="NF003417">
    <property type="entry name" value="PRK04813.1"/>
    <property type="match status" value="2"/>
</dbReference>